<accession>A0A6S7IXQ3</accession>
<protein>
    <submittedName>
        <fullName evidence="1">Uncharacterized protein</fullName>
    </submittedName>
</protein>
<sequence>MQVGQEQAEKILFIFSIALIMYAQSSADTSSCGEKFSTRMDQDVFSKHRLRSRVIESQPISRPLECYVKCMKNCRCLSYNVCNRGKLCELNSEKKDNNISLFEASDECDYHQYELSK</sequence>
<name>A0A6S7IXQ3_PARCT</name>
<dbReference type="EMBL" id="CACRXK020012009">
    <property type="protein sequence ID" value="CAB4022493.1"/>
    <property type="molecule type" value="Genomic_DNA"/>
</dbReference>
<dbReference type="Pfam" id="PF00024">
    <property type="entry name" value="PAN_1"/>
    <property type="match status" value="1"/>
</dbReference>
<comment type="caution">
    <text evidence="1">The sequence shown here is derived from an EMBL/GenBank/DDBJ whole genome shotgun (WGS) entry which is preliminary data.</text>
</comment>
<dbReference type="OrthoDB" id="6079678at2759"/>
<keyword evidence="2" id="KW-1185">Reference proteome</keyword>
<evidence type="ECO:0000313" key="1">
    <source>
        <dbReference type="EMBL" id="CAB4022493.1"/>
    </source>
</evidence>
<evidence type="ECO:0000313" key="2">
    <source>
        <dbReference type="Proteomes" id="UP001152795"/>
    </source>
</evidence>
<dbReference type="InterPro" id="IPR003609">
    <property type="entry name" value="Pan_app"/>
</dbReference>
<dbReference type="AlphaFoldDB" id="A0A6S7IXQ3"/>
<dbReference type="Proteomes" id="UP001152795">
    <property type="component" value="Unassembled WGS sequence"/>
</dbReference>
<reference evidence="1" key="1">
    <citation type="submission" date="2020-04" db="EMBL/GenBank/DDBJ databases">
        <authorList>
            <person name="Alioto T."/>
            <person name="Alioto T."/>
            <person name="Gomez Garrido J."/>
        </authorList>
    </citation>
    <scope>NUCLEOTIDE SEQUENCE</scope>
    <source>
        <strain evidence="1">A484AB</strain>
    </source>
</reference>
<dbReference type="PROSITE" id="PS50948">
    <property type="entry name" value="PAN"/>
    <property type="match status" value="1"/>
</dbReference>
<organism evidence="1 2">
    <name type="scientific">Paramuricea clavata</name>
    <name type="common">Red gorgonian</name>
    <name type="synonym">Violescent sea-whip</name>
    <dbReference type="NCBI Taxonomy" id="317549"/>
    <lineage>
        <taxon>Eukaryota</taxon>
        <taxon>Metazoa</taxon>
        <taxon>Cnidaria</taxon>
        <taxon>Anthozoa</taxon>
        <taxon>Octocorallia</taxon>
        <taxon>Malacalcyonacea</taxon>
        <taxon>Plexauridae</taxon>
        <taxon>Paramuricea</taxon>
    </lineage>
</organism>
<proteinExistence type="predicted"/>
<gene>
    <name evidence="1" type="ORF">PACLA_8A018867</name>
</gene>